<dbReference type="SUPFAM" id="SSF53474">
    <property type="entry name" value="alpha/beta-Hydrolases"/>
    <property type="match status" value="1"/>
</dbReference>
<dbReference type="EMBL" id="AUBJ02000001">
    <property type="protein sequence ID" value="MCP2329736.1"/>
    <property type="molecule type" value="Genomic_DNA"/>
</dbReference>
<dbReference type="PANTHER" id="PTHR43433">
    <property type="entry name" value="HYDROLASE, ALPHA/BETA FOLD FAMILY PROTEIN"/>
    <property type="match status" value="1"/>
</dbReference>
<evidence type="ECO:0000313" key="2">
    <source>
        <dbReference type="EMBL" id="MCP2329736.1"/>
    </source>
</evidence>
<proteinExistence type="predicted"/>
<dbReference type="InterPro" id="IPR029058">
    <property type="entry name" value="AB_hydrolase_fold"/>
</dbReference>
<dbReference type="Gene3D" id="3.40.50.1820">
    <property type="entry name" value="alpha/beta hydrolase"/>
    <property type="match status" value="1"/>
</dbReference>
<gene>
    <name evidence="2" type="ORF">G443_000006</name>
</gene>
<dbReference type="InterPro" id="IPR000073">
    <property type="entry name" value="AB_hydrolase_1"/>
</dbReference>
<protein>
    <submittedName>
        <fullName evidence="2">Pimeloyl-ACP methyl ester carboxylesterase</fullName>
    </submittedName>
</protein>
<sequence length="295" mass="31743">MRSSRRLPVGDVELWTESIGDPANPPVLLVAGANSSALGWPDEFVARLVDGGRRVLRYDHRDTGRSTTRPFSDAPYPVARLAEDALGVLDGWGLRSAHVVGLSLGSTLGQLLALDHPERLRGLTLMLGAALDVDFVGNLRRAHTGEPDPGGLPLPRRDVLDVLARRAEPPSDRAAALDRRVEEWRALAGPSVFDAAEFRRWEERAIEHAGTLEQPSAHGAAEPVPTERGRELRGVRVPTLVVQGELDPLNPPPHGRHLADLIPGAVLWEVAGLGHALPGALHGVLADRILAHTAE</sequence>
<reference evidence="2 3" key="2">
    <citation type="submission" date="2022-06" db="EMBL/GenBank/DDBJ databases">
        <title>Genomic Encyclopedia of Type Strains, Phase I: the one thousand microbial genomes (KMG-I) project.</title>
        <authorList>
            <person name="Kyrpides N."/>
        </authorList>
    </citation>
    <scope>NUCLEOTIDE SEQUENCE [LARGE SCALE GENOMIC DNA]</scope>
    <source>
        <strain evidence="2 3">DSM 43889</strain>
    </source>
</reference>
<evidence type="ECO:0000313" key="3">
    <source>
        <dbReference type="Proteomes" id="UP000791080"/>
    </source>
</evidence>
<comment type="caution">
    <text evidence="2">The sequence shown here is derived from an EMBL/GenBank/DDBJ whole genome shotgun (WGS) entry which is preliminary data.</text>
</comment>
<dbReference type="InterPro" id="IPR050471">
    <property type="entry name" value="AB_hydrolase"/>
</dbReference>
<dbReference type="RefSeq" id="WP_051314041.1">
    <property type="nucleotide sequence ID" value="NZ_AUBJ02000001.1"/>
</dbReference>
<evidence type="ECO:0000259" key="1">
    <source>
        <dbReference type="Pfam" id="PF00561"/>
    </source>
</evidence>
<name>A0ABT1JB49_ACTCY</name>
<dbReference type="PANTHER" id="PTHR43433:SF5">
    <property type="entry name" value="AB HYDROLASE-1 DOMAIN-CONTAINING PROTEIN"/>
    <property type="match status" value="1"/>
</dbReference>
<accession>A0ABT1JB49</accession>
<dbReference type="Pfam" id="PF00561">
    <property type="entry name" value="Abhydrolase_1"/>
    <property type="match status" value="1"/>
</dbReference>
<feature type="domain" description="AB hydrolase-1" evidence="1">
    <location>
        <begin position="25"/>
        <end position="276"/>
    </location>
</feature>
<organism evidence="2 3">
    <name type="scientific">Actinoalloteichus caeruleus DSM 43889</name>
    <dbReference type="NCBI Taxonomy" id="1120930"/>
    <lineage>
        <taxon>Bacteria</taxon>
        <taxon>Bacillati</taxon>
        <taxon>Actinomycetota</taxon>
        <taxon>Actinomycetes</taxon>
        <taxon>Pseudonocardiales</taxon>
        <taxon>Pseudonocardiaceae</taxon>
        <taxon>Actinoalloteichus</taxon>
        <taxon>Actinoalloteichus cyanogriseus</taxon>
    </lineage>
</organism>
<keyword evidence="3" id="KW-1185">Reference proteome</keyword>
<dbReference type="Proteomes" id="UP000791080">
    <property type="component" value="Unassembled WGS sequence"/>
</dbReference>
<reference evidence="2 3" key="1">
    <citation type="submission" date="2013-07" db="EMBL/GenBank/DDBJ databases">
        <authorList>
            <consortium name="DOE Joint Genome Institute"/>
            <person name="Reeve W."/>
            <person name="Huntemann M."/>
            <person name="Han J."/>
            <person name="Chen A."/>
            <person name="Kyrpides N."/>
            <person name="Mavromatis K."/>
            <person name="Markowitz V."/>
            <person name="Palaniappan K."/>
            <person name="Ivanova N."/>
            <person name="Schaumberg A."/>
            <person name="Pati A."/>
            <person name="Liolios K."/>
            <person name="Nordberg H.P."/>
            <person name="Cantor M.N."/>
            <person name="Hua S.X."/>
            <person name="Woyke T."/>
        </authorList>
    </citation>
    <scope>NUCLEOTIDE SEQUENCE [LARGE SCALE GENOMIC DNA]</scope>
    <source>
        <strain evidence="2 3">DSM 43889</strain>
    </source>
</reference>